<feature type="transmembrane region" description="Helical" evidence="9">
    <location>
        <begin position="60"/>
        <end position="82"/>
    </location>
</feature>
<evidence type="ECO:0000313" key="11">
    <source>
        <dbReference type="Proteomes" id="UP000515156"/>
    </source>
</evidence>
<dbReference type="PROSITE" id="PS50262">
    <property type="entry name" value="G_PROTEIN_RECEP_F1_2"/>
    <property type="match status" value="1"/>
</dbReference>
<keyword evidence="4 8" id="KW-0297">G-protein coupled receptor</keyword>
<feature type="transmembrane region" description="Helical" evidence="9">
    <location>
        <begin position="197"/>
        <end position="221"/>
    </location>
</feature>
<protein>
    <recommendedName>
        <fullName evidence="9">Olfactory receptor</fullName>
    </recommendedName>
</protein>
<dbReference type="RefSeq" id="XP_030046278.1">
    <property type="nucleotide sequence ID" value="XM_030190418.1"/>
</dbReference>
<keyword evidence="6 8" id="KW-0675">Receptor</keyword>
<keyword evidence="7 8" id="KW-0807">Transducer</keyword>
<dbReference type="InterPro" id="IPR000276">
    <property type="entry name" value="GPCR_Rhodpsn"/>
</dbReference>
<dbReference type="PANTHER" id="PTHR48018">
    <property type="entry name" value="OLFACTORY RECEPTOR"/>
    <property type="match status" value="1"/>
</dbReference>
<keyword evidence="5 9" id="KW-0472">Membrane</keyword>
<dbReference type="PRINTS" id="PR00237">
    <property type="entry name" value="GPCRRHODOPSN"/>
</dbReference>
<evidence type="ECO:0000256" key="2">
    <source>
        <dbReference type="ARBA" id="ARBA00022692"/>
    </source>
</evidence>
<dbReference type="FunFam" id="1.20.1070.10:FF:000003">
    <property type="entry name" value="Olfactory receptor"/>
    <property type="match status" value="1"/>
</dbReference>
<dbReference type="GeneID" id="115460648"/>
<dbReference type="OrthoDB" id="5976768at2759"/>
<feature type="domain" description="G-protein coupled receptors family 1 profile" evidence="10">
    <location>
        <begin position="41"/>
        <end position="290"/>
    </location>
</feature>
<dbReference type="FunCoup" id="A0A6P7X1C8">
    <property type="interactions" value="369"/>
</dbReference>
<dbReference type="GO" id="GO:0004984">
    <property type="term" value="F:olfactory receptor activity"/>
    <property type="evidence" value="ECO:0007669"/>
    <property type="project" value="InterPro"/>
</dbReference>
<sequence>MEGRNQTSVTEFILIGLTRDPKLQIPLFVLFLQVYIITLLGNIGIILVTRLDARLQTPMYFFLFHLSILDMCYSSVVTPKTLQTLLAEQKNISLLGCAVQMYFYGGFATTECYLLAVMAYDRYVAICNPLLYPVIMSRRLCIQMLSAVYAYGFCNALIHTACIFHLPFCGSNIINHFYCDGPPVLVLTCSDTLGCKLALFIFAGFNCTSTFLAILVSYTYIISSILRIRSAEGRQRAFNTCASHFTAVMIFYGSLFVIYIRPASSYSVEQDKAFSVFYAVLIPMLNPLIYSMRNNEVKAAMIKLWKQFFTAVRGFIK</sequence>
<dbReference type="Pfam" id="PF13853">
    <property type="entry name" value="7tm_4"/>
    <property type="match status" value="1"/>
</dbReference>
<proteinExistence type="inferred from homology"/>
<accession>A0A6P7X1C8</accession>
<evidence type="ECO:0000256" key="4">
    <source>
        <dbReference type="ARBA" id="ARBA00023040"/>
    </source>
</evidence>
<dbReference type="PRINTS" id="PR00245">
    <property type="entry name" value="OLFACTORYR"/>
</dbReference>
<evidence type="ECO:0000256" key="1">
    <source>
        <dbReference type="ARBA" id="ARBA00004141"/>
    </source>
</evidence>
<keyword evidence="9" id="KW-1003">Cell membrane</keyword>
<keyword evidence="11" id="KW-1185">Reference proteome</keyword>
<keyword evidence="3 9" id="KW-1133">Transmembrane helix</keyword>
<dbReference type="InParanoid" id="A0A6P7X1C8"/>
<evidence type="ECO:0000256" key="8">
    <source>
        <dbReference type="RuleBase" id="RU000688"/>
    </source>
</evidence>
<comment type="similarity">
    <text evidence="8">Belongs to the G-protein coupled receptor 1 family.</text>
</comment>
<feature type="transmembrane region" description="Helical" evidence="9">
    <location>
        <begin position="140"/>
        <end position="158"/>
    </location>
</feature>
<dbReference type="InterPro" id="IPR000725">
    <property type="entry name" value="Olfact_rcpt"/>
</dbReference>
<keyword evidence="9" id="KW-0716">Sensory transduction</keyword>
<feature type="transmembrane region" description="Helical" evidence="9">
    <location>
        <begin position="273"/>
        <end position="292"/>
    </location>
</feature>
<dbReference type="Proteomes" id="UP000515156">
    <property type="component" value="Chromosome 1"/>
</dbReference>
<dbReference type="CDD" id="cd15230">
    <property type="entry name" value="7tmA_OR5-like"/>
    <property type="match status" value="1"/>
</dbReference>
<dbReference type="AlphaFoldDB" id="A0A6P7X1C8"/>
<keyword evidence="2 8" id="KW-0812">Transmembrane</keyword>
<evidence type="ECO:0000313" key="12">
    <source>
        <dbReference type="RefSeq" id="XP_030046278.1"/>
    </source>
</evidence>
<evidence type="ECO:0000256" key="7">
    <source>
        <dbReference type="ARBA" id="ARBA00023224"/>
    </source>
</evidence>
<comment type="subcellular location">
    <subcellularLocation>
        <location evidence="9">Cell membrane</location>
        <topology evidence="9">Multi-pass membrane protein</topology>
    </subcellularLocation>
    <subcellularLocation>
        <location evidence="1">Membrane</location>
        <topology evidence="1">Multi-pass membrane protein</topology>
    </subcellularLocation>
</comment>
<dbReference type="PROSITE" id="PS00237">
    <property type="entry name" value="G_PROTEIN_RECEP_F1_1"/>
    <property type="match status" value="1"/>
</dbReference>
<feature type="transmembrane region" description="Helical" evidence="9">
    <location>
        <begin position="242"/>
        <end position="261"/>
    </location>
</feature>
<dbReference type="GO" id="GO:0005886">
    <property type="term" value="C:plasma membrane"/>
    <property type="evidence" value="ECO:0007669"/>
    <property type="project" value="UniProtKB-SubCell"/>
</dbReference>
<gene>
    <name evidence="12" type="primary">LOC115460648</name>
</gene>
<evidence type="ECO:0000256" key="5">
    <source>
        <dbReference type="ARBA" id="ARBA00023136"/>
    </source>
</evidence>
<keyword evidence="9" id="KW-0552">Olfaction</keyword>
<feature type="transmembrane region" description="Helical" evidence="9">
    <location>
        <begin position="102"/>
        <end position="120"/>
    </location>
</feature>
<dbReference type="SUPFAM" id="SSF81321">
    <property type="entry name" value="Family A G protein-coupled receptor-like"/>
    <property type="match status" value="1"/>
</dbReference>
<evidence type="ECO:0000259" key="10">
    <source>
        <dbReference type="PROSITE" id="PS50262"/>
    </source>
</evidence>
<reference evidence="12" key="1">
    <citation type="submission" date="2025-08" db="UniProtKB">
        <authorList>
            <consortium name="RefSeq"/>
        </authorList>
    </citation>
    <scope>IDENTIFICATION</scope>
</reference>
<organism evidence="11 12">
    <name type="scientific">Microcaecilia unicolor</name>
    <dbReference type="NCBI Taxonomy" id="1415580"/>
    <lineage>
        <taxon>Eukaryota</taxon>
        <taxon>Metazoa</taxon>
        <taxon>Chordata</taxon>
        <taxon>Craniata</taxon>
        <taxon>Vertebrata</taxon>
        <taxon>Euteleostomi</taxon>
        <taxon>Amphibia</taxon>
        <taxon>Gymnophiona</taxon>
        <taxon>Siphonopidae</taxon>
        <taxon>Microcaecilia</taxon>
    </lineage>
</organism>
<evidence type="ECO:0000256" key="6">
    <source>
        <dbReference type="ARBA" id="ARBA00023170"/>
    </source>
</evidence>
<feature type="transmembrane region" description="Helical" evidence="9">
    <location>
        <begin position="27"/>
        <end position="48"/>
    </location>
</feature>
<evidence type="ECO:0000256" key="9">
    <source>
        <dbReference type="RuleBase" id="RU363047"/>
    </source>
</evidence>
<dbReference type="GO" id="GO:0004930">
    <property type="term" value="F:G protein-coupled receptor activity"/>
    <property type="evidence" value="ECO:0007669"/>
    <property type="project" value="UniProtKB-KW"/>
</dbReference>
<dbReference type="Gene3D" id="1.20.1070.10">
    <property type="entry name" value="Rhodopsin 7-helix transmembrane proteins"/>
    <property type="match status" value="1"/>
</dbReference>
<name>A0A6P7X1C8_9AMPH</name>
<dbReference type="InterPro" id="IPR017452">
    <property type="entry name" value="GPCR_Rhodpsn_7TM"/>
</dbReference>
<evidence type="ECO:0000256" key="3">
    <source>
        <dbReference type="ARBA" id="ARBA00022989"/>
    </source>
</evidence>
<dbReference type="KEGG" id="muo:115460648"/>